<sequence>MEHSKLYKLTEQASKKLYESVNDIESLNQWKIQMINLIDEIAQLKLSTSIEINKINNTSLDPTDWLSSRHIAHQMLDSSIEFIQTVRSHPVWQPIPIEVRKSIEQESLPEQGQALSKVCHDALTYIFPYIRGNIHPRFWGWVMGEGTLGGILAEMMVATMNINAGGCTHSAVLVERTVIQWMRQLFGFPKDDNGGIVVNGTSMASIICMATARRQFLINIRQDGIVNGPQLIVYASKEVHICIGKALEVLGFGLKAMHSISVDDNFSIEIDELKKTIENDRKNGLIPFCIIGNAGTVNTGAFDNLIELSTIARKENMWFHVDGAFGGLVILDPERRHLVQGIEQADSLAFDFHKWFHCPYAAGCVLIRNGTHLLSTFSVHQSYLADNERGCAGDKPWFCDLGLELSRPFRALKVWFTLKEHGIIKLGQKISDNCQQAQYLASLLEKYKDFIRILRPITLNIVNFRLEPKELDISNNELIDIFNNELLADIQLSGIAVASTTRIYNQLYIRVCIVSHRCILEDFDIFVDNLLKFSHIRLQNLKQSINSVDQE</sequence>
<dbReference type="PANTHER" id="PTHR11999">
    <property type="entry name" value="GROUP II PYRIDOXAL-5-PHOSPHATE DECARBOXYLASE"/>
    <property type="match status" value="1"/>
</dbReference>
<dbReference type="OrthoDB" id="392571at2759"/>
<dbReference type="InterPro" id="IPR015421">
    <property type="entry name" value="PyrdxlP-dep_Trfase_major"/>
</dbReference>
<dbReference type="Gene3D" id="3.40.640.10">
    <property type="entry name" value="Type I PLP-dependent aspartate aminotransferase-like (Major domain)"/>
    <property type="match status" value="1"/>
</dbReference>
<accession>A0A813VSV9</accession>
<dbReference type="EMBL" id="CAJNOO010000180">
    <property type="protein sequence ID" value="CAF0844577.1"/>
    <property type="molecule type" value="Genomic_DNA"/>
</dbReference>
<evidence type="ECO:0000256" key="2">
    <source>
        <dbReference type="ARBA" id="ARBA00009533"/>
    </source>
</evidence>
<dbReference type="InterPro" id="IPR021115">
    <property type="entry name" value="Pyridoxal-P_BS"/>
</dbReference>
<evidence type="ECO:0000256" key="6">
    <source>
        <dbReference type="PIRSR" id="PIRSR602129-50"/>
    </source>
</evidence>
<name>A0A813VSV9_9BILA</name>
<dbReference type="PANTHER" id="PTHR11999:SF70">
    <property type="entry name" value="MIP05841P"/>
    <property type="match status" value="1"/>
</dbReference>
<dbReference type="GO" id="GO:0019752">
    <property type="term" value="P:carboxylic acid metabolic process"/>
    <property type="evidence" value="ECO:0007669"/>
    <property type="project" value="InterPro"/>
</dbReference>
<dbReference type="InterPro" id="IPR002129">
    <property type="entry name" value="PyrdxlP-dep_de-COase"/>
</dbReference>
<evidence type="ECO:0000256" key="3">
    <source>
        <dbReference type="ARBA" id="ARBA00022793"/>
    </source>
</evidence>
<organism evidence="8 10">
    <name type="scientific">Rotaria sordida</name>
    <dbReference type="NCBI Taxonomy" id="392033"/>
    <lineage>
        <taxon>Eukaryota</taxon>
        <taxon>Metazoa</taxon>
        <taxon>Spiralia</taxon>
        <taxon>Gnathifera</taxon>
        <taxon>Rotifera</taxon>
        <taxon>Eurotatoria</taxon>
        <taxon>Bdelloidea</taxon>
        <taxon>Philodinida</taxon>
        <taxon>Philodinidae</taxon>
        <taxon>Rotaria</taxon>
    </lineage>
</organism>
<protein>
    <submittedName>
        <fullName evidence="8">Uncharacterized protein</fullName>
    </submittedName>
</protein>
<feature type="modified residue" description="N6-(pyridoxal phosphate)lysine" evidence="6">
    <location>
        <position position="354"/>
    </location>
</feature>
<dbReference type="EMBL" id="CAJOAX010000266">
    <property type="protein sequence ID" value="CAF3553795.1"/>
    <property type="molecule type" value="Genomic_DNA"/>
</dbReference>
<dbReference type="InterPro" id="IPR010977">
    <property type="entry name" value="Aromatic_deC"/>
</dbReference>
<dbReference type="SUPFAM" id="SSF53383">
    <property type="entry name" value="PLP-dependent transferases"/>
    <property type="match status" value="1"/>
</dbReference>
<comment type="cofactor">
    <cofactor evidence="1 6 7">
        <name>pyridoxal 5'-phosphate</name>
        <dbReference type="ChEBI" id="CHEBI:597326"/>
    </cofactor>
</comment>
<proteinExistence type="inferred from homology"/>
<keyword evidence="5 7" id="KW-0456">Lyase</keyword>
<keyword evidence="4 6" id="KW-0663">Pyridoxal phosphate</keyword>
<evidence type="ECO:0000256" key="5">
    <source>
        <dbReference type="ARBA" id="ARBA00023239"/>
    </source>
</evidence>
<dbReference type="Pfam" id="PF00282">
    <property type="entry name" value="Pyridoxal_deC"/>
    <property type="match status" value="1"/>
</dbReference>
<dbReference type="Gene3D" id="1.20.1340.10">
    <property type="entry name" value="dopa decarboxylase, N-terminal domain"/>
    <property type="match status" value="1"/>
</dbReference>
<dbReference type="Proteomes" id="UP000663882">
    <property type="component" value="Unassembled WGS sequence"/>
</dbReference>
<dbReference type="Proteomes" id="UP000663823">
    <property type="component" value="Unassembled WGS sequence"/>
</dbReference>
<comment type="caution">
    <text evidence="8">The sequence shown here is derived from an EMBL/GenBank/DDBJ whole genome shotgun (WGS) entry which is preliminary data.</text>
</comment>
<evidence type="ECO:0000313" key="9">
    <source>
        <dbReference type="EMBL" id="CAF3553795.1"/>
    </source>
</evidence>
<dbReference type="InterPro" id="IPR015422">
    <property type="entry name" value="PyrdxlP-dep_Trfase_small"/>
</dbReference>
<gene>
    <name evidence="9" type="ORF">OTI717_LOCUS4442</name>
    <name evidence="8" type="ORF">RFH988_LOCUS6127</name>
</gene>
<evidence type="ECO:0000313" key="10">
    <source>
        <dbReference type="Proteomes" id="UP000663882"/>
    </source>
</evidence>
<dbReference type="Gene3D" id="3.90.1150.10">
    <property type="entry name" value="Aspartate Aminotransferase, domain 1"/>
    <property type="match status" value="1"/>
</dbReference>
<evidence type="ECO:0000256" key="7">
    <source>
        <dbReference type="RuleBase" id="RU000382"/>
    </source>
</evidence>
<dbReference type="PROSITE" id="PS00392">
    <property type="entry name" value="DDC_GAD_HDC_YDC"/>
    <property type="match status" value="1"/>
</dbReference>
<dbReference type="GO" id="GO:0006520">
    <property type="term" value="P:amino acid metabolic process"/>
    <property type="evidence" value="ECO:0007669"/>
    <property type="project" value="InterPro"/>
</dbReference>
<evidence type="ECO:0000256" key="4">
    <source>
        <dbReference type="ARBA" id="ARBA00022898"/>
    </source>
</evidence>
<comment type="similarity">
    <text evidence="2 7">Belongs to the group II decarboxylase family.</text>
</comment>
<evidence type="ECO:0000256" key="1">
    <source>
        <dbReference type="ARBA" id="ARBA00001933"/>
    </source>
</evidence>
<keyword evidence="3" id="KW-0210">Decarboxylase</keyword>
<dbReference type="InterPro" id="IPR015424">
    <property type="entry name" value="PyrdxlP-dep_Trfase"/>
</dbReference>
<evidence type="ECO:0000313" key="8">
    <source>
        <dbReference type="EMBL" id="CAF0844577.1"/>
    </source>
</evidence>
<dbReference type="GO" id="GO:0030170">
    <property type="term" value="F:pyridoxal phosphate binding"/>
    <property type="evidence" value="ECO:0007669"/>
    <property type="project" value="InterPro"/>
</dbReference>
<reference evidence="8" key="1">
    <citation type="submission" date="2021-02" db="EMBL/GenBank/DDBJ databases">
        <authorList>
            <person name="Nowell W R."/>
        </authorList>
    </citation>
    <scope>NUCLEOTIDE SEQUENCE</scope>
</reference>
<dbReference type="PRINTS" id="PR00800">
    <property type="entry name" value="YHDCRBOXLASE"/>
</dbReference>
<dbReference type="AlphaFoldDB" id="A0A813VSV9"/>
<dbReference type="GO" id="GO:0016831">
    <property type="term" value="F:carboxy-lyase activity"/>
    <property type="evidence" value="ECO:0007669"/>
    <property type="project" value="UniProtKB-KW"/>
</dbReference>